<accession>A0A5N5U9Z4</accession>
<dbReference type="EMBL" id="QJOW01000003">
    <property type="protein sequence ID" value="KAB7515347.1"/>
    <property type="molecule type" value="Genomic_DNA"/>
</dbReference>
<comment type="caution">
    <text evidence="3">The sequence shown here is derived from an EMBL/GenBank/DDBJ whole genome shotgun (WGS) entry which is preliminary data.</text>
</comment>
<evidence type="ECO:0000313" key="2">
    <source>
        <dbReference type="EMBL" id="KAB7516399.1"/>
    </source>
</evidence>
<dbReference type="EMBL" id="QMDY01000004">
    <property type="protein sequence ID" value="KAB7517612.1"/>
    <property type="molecule type" value="Genomic_DNA"/>
</dbReference>
<gene>
    <name evidence="2" type="ORF">DM867_04585</name>
    <name evidence="1" type="ORF">DMP03_08970</name>
    <name evidence="3" type="ORF">DP108_08535</name>
</gene>
<evidence type="ECO:0000313" key="4">
    <source>
        <dbReference type="Proteomes" id="UP000326207"/>
    </source>
</evidence>
<dbReference type="AlphaFoldDB" id="A0A5N5UFV2"/>
<evidence type="ECO:0000313" key="6">
    <source>
        <dbReference type="Proteomes" id="UP000326865"/>
    </source>
</evidence>
<dbReference type="EMBL" id="QKKZ01000001">
    <property type="protein sequence ID" value="KAB7516399.1"/>
    <property type="molecule type" value="Genomic_DNA"/>
</dbReference>
<dbReference type="Proteomes" id="UP000326302">
    <property type="component" value="Unassembled WGS sequence"/>
</dbReference>
<evidence type="ECO:0000313" key="1">
    <source>
        <dbReference type="EMBL" id="KAB7515347.1"/>
    </source>
</evidence>
<evidence type="ECO:0000313" key="3">
    <source>
        <dbReference type="EMBL" id="KAB7517612.1"/>
    </source>
</evidence>
<accession>A0A5N5UDS2</accession>
<accession>A0A5N5UFV2</accession>
<name>A0A5N5UFV2_9EURY</name>
<dbReference type="RefSeq" id="WP_152120346.1">
    <property type="nucleotide sequence ID" value="NZ_QJOW01000003.1"/>
</dbReference>
<dbReference type="Proteomes" id="UP000326207">
    <property type="component" value="Unassembled WGS sequence"/>
</dbReference>
<proteinExistence type="predicted"/>
<dbReference type="Proteomes" id="UP000326865">
    <property type="component" value="Unassembled WGS sequence"/>
</dbReference>
<protein>
    <submittedName>
        <fullName evidence="3">Uncharacterized protein</fullName>
    </submittedName>
</protein>
<sequence length="79" mass="8809">MATPVEQSRDLLDVEPPQRTVVVHDGRTPVYRDSWFVVHTGTDTPAALLCLQTDENEWDGLWTFDPARVDAVESVAATL</sequence>
<keyword evidence="6" id="KW-1185">Reference proteome</keyword>
<dbReference type="OrthoDB" id="302327at2157"/>
<reference evidence="4 5" key="1">
    <citation type="submission" date="2019-10" db="EMBL/GenBank/DDBJ databases">
        <title>Unraveling microbial dark matter from salterns through culturing: the case of the genus Halosegnis.</title>
        <authorList>
            <person name="Duran-Viseras A."/>
            <person name="Andrei A.-S."/>
            <person name="Vera-Gargallo B."/>
            <person name="Ghai R."/>
            <person name="Sanchez-Porro C."/>
            <person name="Ventosa A."/>
        </authorList>
    </citation>
    <scope>NUCLEOTIDE SEQUENCE [LARGE SCALE GENOMIC DNA]</scope>
    <source>
        <strain evidence="1 5">F17-44</strain>
        <strain evidence="2 6">F18-79</strain>
        <strain evidence="3 4">F19-13</strain>
    </source>
</reference>
<organism evidence="3 4">
    <name type="scientific">Halosegnis rubeus</name>
    <dbReference type="NCBI Taxonomy" id="2212850"/>
    <lineage>
        <taxon>Archaea</taxon>
        <taxon>Methanobacteriati</taxon>
        <taxon>Methanobacteriota</taxon>
        <taxon>Stenosarchaea group</taxon>
        <taxon>Halobacteria</taxon>
        <taxon>Halobacteriales</taxon>
        <taxon>Natronomonadaceae</taxon>
        <taxon>Halosegnis</taxon>
    </lineage>
</organism>
<evidence type="ECO:0000313" key="5">
    <source>
        <dbReference type="Proteomes" id="UP000326302"/>
    </source>
</evidence>